<name>A0A923LAZ8_9FIRM</name>
<dbReference type="GO" id="GO:0007165">
    <property type="term" value="P:signal transduction"/>
    <property type="evidence" value="ECO:0007669"/>
    <property type="project" value="InterPro"/>
</dbReference>
<dbReference type="PROSITE" id="PS50104">
    <property type="entry name" value="TIR"/>
    <property type="match status" value="1"/>
</dbReference>
<evidence type="ECO:0000313" key="7">
    <source>
        <dbReference type="Proteomes" id="UP000649345"/>
    </source>
</evidence>
<dbReference type="Gene3D" id="3.40.50.10140">
    <property type="entry name" value="Toll/interleukin-1 receptor homology (TIR) domain"/>
    <property type="match status" value="1"/>
</dbReference>
<organism evidence="6 7">
    <name type="scientific">Anaerosacchariphilus hominis</name>
    <dbReference type="NCBI Taxonomy" id="2763017"/>
    <lineage>
        <taxon>Bacteria</taxon>
        <taxon>Bacillati</taxon>
        <taxon>Bacillota</taxon>
        <taxon>Clostridia</taxon>
        <taxon>Lachnospirales</taxon>
        <taxon>Lachnospiraceae</taxon>
        <taxon>Anaerosacchariphilus</taxon>
    </lineage>
</organism>
<dbReference type="Proteomes" id="UP000649345">
    <property type="component" value="Unassembled WGS sequence"/>
</dbReference>
<dbReference type="Pfam" id="PF13676">
    <property type="entry name" value="TIR_2"/>
    <property type="match status" value="1"/>
</dbReference>
<sequence length="358" mass="42921">MCLRRGDFREKAMCKFGQTSEISKRWNEKQWDNCDKIKYRKEVYKTMDNKEQVFQPFREKEEKEWDVFISHASEDKEDFVRPLTEALQRRGVRVWYDEFELKLGNSLTDSINKGLQKSRYGIIVCSPAFFKKEWANYELKSLLMRQMSSERVILPIWHKIDKEFLKEKSLYLLDIKALSSEVGWEELIDGIMEAVRPDLLNSQFLLKMGRELHEQTKGQEPVKIPLKQLHASPVRHQSMPMYLVVASRLISEVFWDAMPMNFVDIVIDFARDLDYDREFIVWSAMANAYEAFKRERWCGWDEVSKKREAIELLLDYSQRGRLIEVEKLKEMNSDEYYYLIEVFVDNYRHITDMVGRYQ</sequence>
<reference evidence="6" key="1">
    <citation type="submission" date="2020-08" db="EMBL/GenBank/DDBJ databases">
        <title>Genome public.</title>
        <authorList>
            <person name="Liu C."/>
            <person name="Sun Q."/>
        </authorList>
    </citation>
    <scope>NUCLEOTIDE SEQUENCE</scope>
    <source>
        <strain evidence="6">NSJ-68</strain>
    </source>
</reference>
<evidence type="ECO:0000256" key="4">
    <source>
        <dbReference type="ARBA" id="ARBA00047304"/>
    </source>
</evidence>
<dbReference type="InterPro" id="IPR035897">
    <property type="entry name" value="Toll_tir_struct_dom_sf"/>
</dbReference>
<dbReference type="EC" id="3.2.2.6" evidence="1"/>
<gene>
    <name evidence="6" type="ORF">H8S44_04230</name>
</gene>
<dbReference type="SUPFAM" id="SSF52200">
    <property type="entry name" value="Toll/Interleukin receptor TIR domain"/>
    <property type="match status" value="1"/>
</dbReference>
<protein>
    <recommendedName>
        <fullName evidence="1">ADP-ribosyl cyclase/cyclic ADP-ribose hydrolase</fullName>
        <ecNumber evidence="1">3.2.2.6</ecNumber>
    </recommendedName>
</protein>
<evidence type="ECO:0000256" key="3">
    <source>
        <dbReference type="ARBA" id="ARBA00023027"/>
    </source>
</evidence>
<dbReference type="GO" id="GO:0061809">
    <property type="term" value="F:NAD+ nucleosidase activity, cyclic ADP-ribose generating"/>
    <property type="evidence" value="ECO:0007669"/>
    <property type="project" value="UniProtKB-EC"/>
</dbReference>
<dbReference type="PANTHER" id="PTHR32009">
    <property type="entry name" value="TMV RESISTANCE PROTEIN N-LIKE"/>
    <property type="match status" value="1"/>
</dbReference>
<evidence type="ECO:0000256" key="1">
    <source>
        <dbReference type="ARBA" id="ARBA00011982"/>
    </source>
</evidence>
<dbReference type="SMART" id="SM00255">
    <property type="entry name" value="TIR"/>
    <property type="match status" value="1"/>
</dbReference>
<evidence type="ECO:0000256" key="2">
    <source>
        <dbReference type="ARBA" id="ARBA00022801"/>
    </source>
</evidence>
<dbReference type="PANTHER" id="PTHR32009:SF39">
    <property type="entry name" value="TIR DOMAIN-CONTAINING PROTEIN"/>
    <property type="match status" value="1"/>
</dbReference>
<keyword evidence="6" id="KW-0675">Receptor</keyword>
<dbReference type="InterPro" id="IPR000157">
    <property type="entry name" value="TIR_dom"/>
</dbReference>
<evidence type="ECO:0000259" key="5">
    <source>
        <dbReference type="PROSITE" id="PS50104"/>
    </source>
</evidence>
<proteinExistence type="predicted"/>
<accession>A0A923LAZ8</accession>
<keyword evidence="7" id="KW-1185">Reference proteome</keyword>
<comment type="caution">
    <text evidence="6">The sequence shown here is derived from an EMBL/GenBank/DDBJ whole genome shotgun (WGS) entry which is preliminary data.</text>
</comment>
<keyword evidence="3" id="KW-0520">NAD</keyword>
<dbReference type="EMBL" id="JACOOR010000002">
    <property type="protein sequence ID" value="MBC5658977.1"/>
    <property type="molecule type" value="Genomic_DNA"/>
</dbReference>
<feature type="domain" description="TIR" evidence="5">
    <location>
        <begin position="63"/>
        <end position="199"/>
    </location>
</feature>
<evidence type="ECO:0000313" key="6">
    <source>
        <dbReference type="EMBL" id="MBC5658977.1"/>
    </source>
</evidence>
<dbReference type="AlphaFoldDB" id="A0A923LAZ8"/>
<comment type="catalytic activity">
    <reaction evidence="4">
        <text>NAD(+) + H2O = ADP-D-ribose + nicotinamide + H(+)</text>
        <dbReference type="Rhea" id="RHEA:16301"/>
        <dbReference type="ChEBI" id="CHEBI:15377"/>
        <dbReference type="ChEBI" id="CHEBI:15378"/>
        <dbReference type="ChEBI" id="CHEBI:17154"/>
        <dbReference type="ChEBI" id="CHEBI:57540"/>
        <dbReference type="ChEBI" id="CHEBI:57967"/>
        <dbReference type="EC" id="3.2.2.6"/>
    </reaction>
    <physiologicalReaction direction="left-to-right" evidence="4">
        <dbReference type="Rhea" id="RHEA:16302"/>
    </physiologicalReaction>
</comment>
<keyword evidence="2" id="KW-0378">Hydrolase</keyword>